<evidence type="ECO:0000256" key="4">
    <source>
        <dbReference type="ARBA" id="ARBA00022777"/>
    </source>
</evidence>
<dbReference type="CDD" id="cd00038">
    <property type="entry name" value="CAP_ED"/>
    <property type="match status" value="1"/>
</dbReference>
<keyword evidence="3" id="KW-0547">Nucleotide-binding</keyword>
<dbReference type="InterPro" id="IPR014710">
    <property type="entry name" value="RmlC-like_jellyroll"/>
</dbReference>
<evidence type="ECO:0000313" key="10">
    <source>
        <dbReference type="Proteomes" id="UP001208570"/>
    </source>
</evidence>
<gene>
    <name evidence="9" type="ORF">LSH36_201g00010</name>
</gene>
<keyword evidence="4" id="KW-0418">Kinase</keyword>
<dbReference type="GO" id="GO:0004674">
    <property type="term" value="F:protein serine/threonine kinase activity"/>
    <property type="evidence" value="ECO:0007669"/>
    <property type="project" value="UniProtKB-KW"/>
</dbReference>
<keyword evidence="6" id="KW-0175">Coiled coil</keyword>
<dbReference type="Gene3D" id="2.60.120.10">
    <property type="entry name" value="Jelly Rolls"/>
    <property type="match status" value="1"/>
</dbReference>
<evidence type="ECO:0000259" key="8">
    <source>
        <dbReference type="PROSITE" id="PS50042"/>
    </source>
</evidence>
<dbReference type="SMART" id="SM00100">
    <property type="entry name" value="cNMP"/>
    <property type="match status" value="1"/>
</dbReference>
<evidence type="ECO:0000313" key="9">
    <source>
        <dbReference type="EMBL" id="KAK2156970.1"/>
    </source>
</evidence>
<dbReference type="GO" id="GO:0005524">
    <property type="term" value="F:ATP binding"/>
    <property type="evidence" value="ECO:0007669"/>
    <property type="project" value="UniProtKB-KW"/>
</dbReference>
<keyword evidence="10" id="KW-1185">Reference proteome</keyword>
<dbReference type="PROSITE" id="PS00889">
    <property type="entry name" value="CNMP_BINDING_2"/>
    <property type="match status" value="1"/>
</dbReference>
<dbReference type="PANTHER" id="PTHR24353">
    <property type="entry name" value="CYCLIC NUCLEOTIDE-DEPENDENT PROTEIN KINASE"/>
    <property type="match status" value="1"/>
</dbReference>
<proteinExistence type="predicted"/>
<name>A0AAD9N4Z4_9ANNE</name>
<feature type="domain" description="Cyclic nucleotide-binding" evidence="8">
    <location>
        <begin position="219"/>
        <end position="334"/>
    </location>
</feature>
<dbReference type="SUPFAM" id="SSF51206">
    <property type="entry name" value="cAMP-binding domain-like"/>
    <property type="match status" value="1"/>
</dbReference>
<evidence type="ECO:0000256" key="2">
    <source>
        <dbReference type="ARBA" id="ARBA00022679"/>
    </source>
</evidence>
<evidence type="ECO:0000256" key="7">
    <source>
        <dbReference type="SAM" id="MobiDB-lite"/>
    </source>
</evidence>
<dbReference type="InterPro" id="IPR018490">
    <property type="entry name" value="cNMP-bd_dom_sf"/>
</dbReference>
<dbReference type="InterPro" id="IPR018488">
    <property type="entry name" value="cNMP-bd_CS"/>
</dbReference>
<protein>
    <recommendedName>
        <fullName evidence="8">Cyclic nucleotide-binding domain-containing protein</fullName>
    </recommendedName>
</protein>
<evidence type="ECO:0000256" key="3">
    <source>
        <dbReference type="ARBA" id="ARBA00022741"/>
    </source>
</evidence>
<dbReference type="PANTHER" id="PTHR24353:SF147">
    <property type="entry name" value="CGMP-DEPENDENT SERINE_THREONIN PROTEIN KINASE-RELATED"/>
    <property type="match status" value="1"/>
</dbReference>
<evidence type="ECO:0000256" key="5">
    <source>
        <dbReference type="ARBA" id="ARBA00022840"/>
    </source>
</evidence>
<accession>A0AAD9N4Z4</accession>
<comment type="caution">
    <text evidence="9">The sequence shown here is derived from an EMBL/GenBank/DDBJ whole genome shotgun (WGS) entry which is preliminary data.</text>
</comment>
<evidence type="ECO:0000256" key="6">
    <source>
        <dbReference type="SAM" id="Coils"/>
    </source>
</evidence>
<keyword evidence="1" id="KW-0723">Serine/threonine-protein kinase</keyword>
<dbReference type="InterPro" id="IPR000595">
    <property type="entry name" value="cNMP-bd_dom"/>
</dbReference>
<evidence type="ECO:0000256" key="1">
    <source>
        <dbReference type="ARBA" id="ARBA00022527"/>
    </source>
</evidence>
<dbReference type="AlphaFoldDB" id="A0AAD9N4Z4"/>
<dbReference type="Pfam" id="PF00027">
    <property type="entry name" value="cNMP_binding"/>
    <property type="match status" value="1"/>
</dbReference>
<dbReference type="EMBL" id="JAODUP010000201">
    <property type="protein sequence ID" value="KAK2156970.1"/>
    <property type="molecule type" value="Genomic_DNA"/>
</dbReference>
<feature type="region of interest" description="Disordered" evidence="7">
    <location>
        <begin position="166"/>
        <end position="187"/>
    </location>
</feature>
<organism evidence="9 10">
    <name type="scientific">Paralvinella palmiformis</name>
    <dbReference type="NCBI Taxonomy" id="53620"/>
    <lineage>
        <taxon>Eukaryota</taxon>
        <taxon>Metazoa</taxon>
        <taxon>Spiralia</taxon>
        <taxon>Lophotrochozoa</taxon>
        <taxon>Annelida</taxon>
        <taxon>Polychaeta</taxon>
        <taxon>Sedentaria</taxon>
        <taxon>Canalipalpata</taxon>
        <taxon>Terebellida</taxon>
        <taxon>Terebelliformia</taxon>
        <taxon>Alvinellidae</taxon>
        <taxon>Paralvinella</taxon>
    </lineage>
</organism>
<dbReference type="Proteomes" id="UP001208570">
    <property type="component" value="Unassembled WGS sequence"/>
</dbReference>
<keyword evidence="2" id="KW-0808">Transferase</keyword>
<keyword evidence="5" id="KW-0067">ATP-binding</keyword>
<dbReference type="CDD" id="cd12083">
    <property type="entry name" value="DD_cGKI"/>
    <property type="match status" value="1"/>
</dbReference>
<dbReference type="FunFam" id="2.60.120.10:FF:000072">
    <property type="entry name" value="cGMP-dependent protein kinase"/>
    <property type="match status" value="1"/>
</dbReference>
<feature type="coiled-coil region" evidence="6">
    <location>
        <begin position="105"/>
        <end position="139"/>
    </location>
</feature>
<sequence>MPHSFRLSIGRTTRTGRAQKTFCRRLHICCGFSANDSGDAGGDPHYVLDTVRRRGAGGQLTRMGNGASVPQPVADGRRWLECSENGVTVTSNSPGAMVPDLEYQLKEKQMIIARQEDELDELRGAVRERDDELIKLRAEIHKLKSVLQVTVHKDGKPDILSTIQERPSVGGQEARSKKQGVSGESSNLPGGVGAIQIKHFDKDFRSKQLIKDAILDNDFLKNLDSTQIWEMVNCMYEKRIQKDHYIIKESEAGQALYVSAEGELEVSKDGKILGIMAAGRAFGELAILYNCTRTASVKALSEARIWVLDRRVFQAVMMKSGIQRRNENMQFLQRGLNPEWRLFLPVPKPPSKIPPETASDLALY</sequence>
<dbReference type="PROSITE" id="PS50042">
    <property type="entry name" value="CNMP_BINDING_3"/>
    <property type="match status" value="1"/>
</dbReference>
<reference evidence="9" key="1">
    <citation type="journal article" date="2023" name="Mol. Biol. Evol.">
        <title>Third-Generation Sequencing Reveals the Adaptive Role of the Epigenome in Three Deep-Sea Polychaetes.</title>
        <authorList>
            <person name="Perez M."/>
            <person name="Aroh O."/>
            <person name="Sun Y."/>
            <person name="Lan Y."/>
            <person name="Juniper S.K."/>
            <person name="Young C.R."/>
            <person name="Angers B."/>
            <person name="Qian P.Y."/>
        </authorList>
    </citation>
    <scope>NUCLEOTIDE SEQUENCE</scope>
    <source>
        <strain evidence="9">P08H-3</strain>
    </source>
</reference>